<evidence type="ECO:0000313" key="4">
    <source>
        <dbReference type="EMBL" id="EZP81887.1"/>
    </source>
</evidence>
<dbReference type="PANTHER" id="PTHR12526">
    <property type="entry name" value="GLYCOSYLTRANSFERASE"/>
    <property type="match status" value="1"/>
</dbReference>
<organism evidence="4 5">
    <name type="scientific">Novosphingobium resinovorum</name>
    <dbReference type="NCBI Taxonomy" id="158500"/>
    <lineage>
        <taxon>Bacteria</taxon>
        <taxon>Pseudomonadati</taxon>
        <taxon>Pseudomonadota</taxon>
        <taxon>Alphaproteobacteria</taxon>
        <taxon>Sphingomonadales</taxon>
        <taxon>Sphingomonadaceae</taxon>
        <taxon>Novosphingobium</taxon>
    </lineage>
</organism>
<dbReference type="Pfam" id="PF13692">
    <property type="entry name" value="Glyco_trans_1_4"/>
    <property type="match status" value="1"/>
</dbReference>
<protein>
    <submittedName>
        <fullName evidence="4">Group 1 glycosyl transferase</fullName>
    </submittedName>
</protein>
<keyword evidence="1" id="KW-0328">Glycosyltransferase</keyword>
<name>A0A031JZW7_9SPHN</name>
<dbReference type="CDD" id="cd03811">
    <property type="entry name" value="GT4_GT28_WabH-like"/>
    <property type="match status" value="1"/>
</dbReference>
<dbReference type="Gene3D" id="3.40.50.2000">
    <property type="entry name" value="Glycogen Phosphorylase B"/>
    <property type="match status" value="2"/>
</dbReference>
<comment type="caution">
    <text evidence="4">The sequence shown here is derived from an EMBL/GenBank/DDBJ whole genome shotgun (WGS) entry which is preliminary data.</text>
</comment>
<dbReference type="eggNOG" id="COG0438">
    <property type="taxonomic scope" value="Bacteria"/>
</dbReference>
<evidence type="ECO:0000256" key="2">
    <source>
        <dbReference type="ARBA" id="ARBA00022679"/>
    </source>
</evidence>
<dbReference type="SUPFAM" id="SSF53756">
    <property type="entry name" value="UDP-Glycosyltransferase/glycogen phosphorylase"/>
    <property type="match status" value="1"/>
</dbReference>
<dbReference type="InterPro" id="IPR028098">
    <property type="entry name" value="Glyco_trans_4-like_N"/>
</dbReference>
<dbReference type="EMBL" id="JFYZ01000011">
    <property type="protein sequence ID" value="EZP81887.1"/>
    <property type="molecule type" value="Genomic_DNA"/>
</dbReference>
<keyword evidence="2 4" id="KW-0808">Transferase</keyword>
<sequence>MQEPLRIAIPIHSFEPGGVERVALGLAAQWREAGHEVTVVLGRPGGAGLCSAPALDYWSLPTRPRFQQATASWRTPWMVHTLYSFLIENRVDVVFCPGNTYAVIGAAMKLLMGHHAPPMLLKISNALHRPDMSGAMRRGYGAWLRAQGGLFDSLVALSEPMRREVRECMLAQPRQVEVIANPILNRRRLIQLGRIERRAPSAWGTRYLAAGRLAPQKNFALMLRAFAAGARAGDRLTIAGDGPERAHLEALAGSLGIAEQVAFLGHVATIDPLLAEHDALLLSSDYEGLPGVVVEALAAGMPILATDCCVSMASLLDHGRTGLMVPVRCQDGFAQGIAALRDLRGDPTRARAVASHYELEGAARRYLDLMRTVVSRREAERRRDLALSTLAPCRSLRRSQ</sequence>
<dbReference type="PANTHER" id="PTHR12526:SF510">
    <property type="entry name" value="D-INOSITOL 3-PHOSPHATE GLYCOSYLTRANSFERASE"/>
    <property type="match status" value="1"/>
</dbReference>
<reference evidence="4 5" key="1">
    <citation type="submission" date="2014-03" db="EMBL/GenBank/DDBJ databases">
        <title>Whole genome sequence of Novosphingobium resinovorum KF1.</title>
        <authorList>
            <person name="Gan H.M."/>
            <person name="Gan H.Y."/>
            <person name="Chew T.H."/>
            <person name="Savka M.A."/>
        </authorList>
    </citation>
    <scope>NUCLEOTIDE SEQUENCE [LARGE SCALE GENOMIC DNA]</scope>
    <source>
        <strain evidence="4 5">KF1</strain>
    </source>
</reference>
<dbReference type="STRING" id="158500.BES08_16725"/>
<dbReference type="Pfam" id="PF13439">
    <property type="entry name" value="Glyco_transf_4"/>
    <property type="match status" value="1"/>
</dbReference>
<dbReference type="AlphaFoldDB" id="A0A031JZW7"/>
<evidence type="ECO:0000259" key="3">
    <source>
        <dbReference type="Pfam" id="PF13439"/>
    </source>
</evidence>
<dbReference type="Proteomes" id="UP000024329">
    <property type="component" value="Unassembled WGS sequence"/>
</dbReference>
<feature type="domain" description="Glycosyltransferase subfamily 4-like N-terminal" evidence="3">
    <location>
        <begin position="16"/>
        <end position="183"/>
    </location>
</feature>
<accession>A0A031JZW7</accession>
<proteinExistence type="predicted"/>
<dbReference type="GO" id="GO:0016757">
    <property type="term" value="F:glycosyltransferase activity"/>
    <property type="evidence" value="ECO:0007669"/>
    <property type="project" value="UniProtKB-KW"/>
</dbReference>
<gene>
    <name evidence="4" type="ORF">BV97_02545</name>
</gene>
<evidence type="ECO:0000256" key="1">
    <source>
        <dbReference type="ARBA" id="ARBA00022676"/>
    </source>
</evidence>
<dbReference type="PATRIC" id="fig|158500.4.peg.2601"/>
<evidence type="ECO:0000313" key="5">
    <source>
        <dbReference type="Proteomes" id="UP000024329"/>
    </source>
</evidence>